<dbReference type="SUPFAM" id="SSF54975">
    <property type="entry name" value="Acylphosphatase/BLUF domain-like"/>
    <property type="match status" value="1"/>
</dbReference>
<feature type="domain" description="Acylphosphatase-like" evidence="6">
    <location>
        <begin position="5"/>
        <end position="90"/>
    </location>
</feature>
<evidence type="ECO:0000313" key="7">
    <source>
        <dbReference type="EMBL" id="MBK8891150.1"/>
    </source>
</evidence>
<dbReference type="InterPro" id="IPR036046">
    <property type="entry name" value="Acylphosphatase-like_dom_sf"/>
</dbReference>
<evidence type="ECO:0000256" key="3">
    <source>
        <dbReference type="ARBA" id="ARBA00047645"/>
    </source>
</evidence>
<name>A0A9D7LSC0_9RHOO</name>
<dbReference type="InterPro" id="IPR017968">
    <property type="entry name" value="Acylphosphatase_CS"/>
</dbReference>
<evidence type="ECO:0000259" key="6">
    <source>
        <dbReference type="PROSITE" id="PS51160"/>
    </source>
</evidence>
<gene>
    <name evidence="7" type="ORF">IPN75_12665</name>
</gene>
<sequence>MQSIARHLIIEGIVQGVGYRWSMTAEARRLCVRGWVRNLRDGRVEAMAVGEEDAVIALLVWAQRGPARAHVTRVSVELGEGDFPDFRQLATA</sequence>
<dbReference type="PANTHER" id="PTHR47268">
    <property type="entry name" value="ACYLPHOSPHATASE"/>
    <property type="match status" value="1"/>
</dbReference>
<evidence type="ECO:0000256" key="2">
    <source>
        <dbReference type="ARBA" id="ARBA00012150"/>
    </source>
</evidence>
<dbReference type="PANTHER" id="PTHR47268:SF4">
    <property type="entry name" value="ACYLPHOSPHATASE"/>
    <property type="match status" value="1"/>
</dbReference>
<dbReference type="EMBL" id="JADKBR010000017">
    <property type="protein sequence ID" value="MBK8891150.1"/>
    <property type="molecule type" value="Genomic_DNA"/>
</dbReference>
<dbReference type="InterPro" id="IPR020456">
    <property type="entry name" value="Acylphosphatase"/>
</dbReference>
<dbReference type="EC" id="3.6.1.7" evidence="2 4"/>
<dbReference type="Pfam" id="PF00708">
    <property type="entry name" value="Acylphosphatase"/>
    <property type="match status" value="1"/>
</dbReference>
<evidence type="ECO:0000256" key="1">
    <source>
        <dbReference type="ARBA" id="ARBA00005614"/>
    </source>
</evidence>
<proteinExistence type="inferred from homology"/>
<comment type="caution">
    <text evidence="7">The sequence shown here is derived from an EMBL/GenBank/DDBJ whole genome shotgun (WGS) entry which is preliminary data.</text>
</comment>
<evidence type="ECO:0000256" key="4">
    <source>
        <dbReference type="PROSITE-ProRule" id="PRU00520"/>
    </source>
</evidence>
<feature type="active site" evidence="4">
    <location>
        <position position="20"/>
    </location>
</feature>
<dbReference type="InterPro" id="IPR001792">
    <property type="entry name" value="Acylphosphatase-like_dom"/>
</dbReference>
<evidence type="ECO:0000313" key="8">
    <source>
        <dbReference type="Proteomes" id="UP000808146"/>
    </source>
</evidence>
<comment type="catalytic activity">
    <reaction evidence="3 4">
        <text>an acyl phosphate + H2O = a carboxylate + phosphate + H(+)</text>
        <dbReference type="Rhea" id="RHEA:14965"/>
        <dbReference type="ChEBI" id="CHEBI:15377"/>
        <dbReference type="ChEBI" id="CHEBI:15378"/>
        <dbReference type="ChEBI" id="CHEBI:29067"/>
        <dbReference type="ChEBI" id="CHEBI:43474"/>
        <dbReference type="ChEBI" id="CHEBI:59918"/>
        <dbReference type="EC" id="3.6.1.7"/>
    </reaction>
</comment>
<feature type="active site" evidence="4">
    <location>
        <position position="38"/>
    </location>
</feature>
<keyword evidence="4" id="KW-0378">Hydrolase</keyword>
<dbReference type="GO" id="GO:0003998">
    <property type="term" value="F:acylphosphatase activity"/>
    <property type="evidence" value="ECO:0007669"/>
    <property type="project" value="UniProtKB-EC"/>
</dbReference>
<organism evidence="7 8">
    <name type="scientific">Candidatus Dechloromonas phosphorivorans</name>
    <dbReference type="NCBI Taxonomy" id="2899244"/>
    <lineage>
        <taxon>Bacteria</taxon>
        <taxon>Pseudomonadati</taxon>
        <taxon>Pseudomonadota</taxon>
        <taxon>Betaproteobacteria</taxon>
        <taxon>Rhodocyclales</taxon>
        <taxon>Azonexaceae</taxon>
        <taxon>Dechloromonas</taxon>
    </lineage>
</organism>
<dbReference type="Proteomes" id="UP000808146">
    <property type="component" value="Unassembled WGS sequence"/>
</dbReference>
<comment type="similarity">
    <text evidence="1 5">Belongs to the acylphosphatase family.</text>
</comment>
<accession>A0A9D7LSC0</accession>
<evidence type="ECO:0000256" key="5">
    <source>
        <dbReference type="RuleBase" id="RU004168"/>
    </source>
</evidence>
<dbReference type="AlphaFoldDB" id="A0A9D7LSC0"/>
<reference evidence="7" key="1">
    <citation type="submission" date="2020-10" db="EMBL/GenBank/DDBJ databases">
        <title>Connecting structure to function with the recovery of over 1000 high-quality activated sludge metagenome-assembled genomes encoding full-length rRNA genes using long-read sequencing.</title>
        <authorList>
            <person name="Singleton C.M."/>
            <person name="Petriglieri F."/>
            <person name="Kristensen J.M."/>
            <person name="Kirkegaard R.H."/>
            <person name="Michaelsen T.Y."/>
            <person name="Andersen M.H."/>
            <person name="Karst S.M."/>
            <person name="Dueholm M.S."/>
            <person name="Nielsen P.H."/>
            <person name="Albertsen M."/>
        </authorList>
    </citation>
    <scope>NUCLEOTIDE SEQUENCE</scope>
    <source>
        <strain evidence="7">OdNE_18-Q3-R46-58_BAT3C.305</strain>
    </source>
</reference>
<dbReference type="PROSITE" id="PS00151">
    <property type="entry name" value="ACYLPHOSPHATASE_2"/>
    <property type="match status" value="1"/>
</dbReference>
<dbReference type="PROSITE" id="PS51160">
    <property type="entry name" value="ACYLPHOSPHATASE_3"/>
    <property type="match status" value="1"/>
</dbReference>
<protein>
    <recommendedName>
        <fullName evidence="2 4">acylphosphatase</fullName>
        <ecNumber evidence="2 4">3.6.1.7</ecNumber>
    </recommendedName>
</protein>
<dbReference type="Gene3D" id="3.30.70.100">
    <property type="match status" value="1"/>
</dbReference>